<evidence type="ECO:0000256" key="2">
    <source>
        <dbReference type="SAM" id="Phobius"/>
    </source>
</evidence>
<protein>
    <recommendedName>
        <fullName evidence="5">Phage abortive infection protein</fullName>
    </recommendedName>
</protein>
<organism evidence="3 4">
    <name type="scientific">Acinetobacter pittii</name>
    <name type="common">Acinetobacter genomosp. 3</name>
    <dbReference type="NCBI Taxonomy" id="48296"/>
    <lineage>
        <taxon>Bacteria</taxon>
        <taxon>Pseudomonadati</taxon>
        <taxon>Pseudomonadota</taxon>
        <taxon>Gammaproteobacteria</taxon>
        <taxon>Moraxellales</taxon>
        <taxon>Moraxellaceae</taxon>
        <taxon>Acinetobacter</taxon>
        <taxon>Acinetobacter calcoaceticus/baumannii complex</taxon>
    </lineage>
</organism>
<keyword evidence="2" id="KW-0812">Transmembrane</keyword>
<dbReference type="AlphaFoldDB" id="A0AB37TAN8"/>
<dbReference type="EMBL" id="RFEW01000035">
    <property type="protein sequence ID" value="RSO53185.1"/>
    <property type="molecule type" value="Genomic_DNA"/>
</dbReference>
<gene>
    <name evidence="3" type="ORF">EA752_20480</name>
</gene>
<evidence type="ECO:0000256" key="1">
    <source>
        <dbReference type="SAM" id="Coils"/>
    </source>
</evidence>
<sequence length="307" mass="36262">MTHQTENHKKQEGREFIGILSALIIIFIVWYFFPDFLQYVDQTFTHQSNLENLKRHGLEKIGEKFGTFGDSYGSLNTLFSGWAFALLLISLFMQRKELQEQRKELSAQREEISKANEIADSQREITEQQAALLEKQIKEAQVQNFFNILFPLISRKNTYYEIADKYPDSENSFYKNNTGSVFKALQKGTSEIYRNFHKSYQNDFLQKDEKLRILKKMIEEKPSFITPYSYIKHSQYISHFIYIINFIENFNGIEDKDRKIAISIFISDYSHKEILGISIMAIENDLLLEKIKKYKLLNSLFKSIEDK</sequence>
<reference evidence="3 4" key="1">
    <citation type="submission" date="2018-10" db="EMBL/GenBank/DDBJ databases">
        <title>GWAS and RNA-Seq identify cryptic mechanisms of antimicrobial resistance in Acinetobacter baumannii.</title>
        <authorList>
            <person name="Sahl J.W."/>
        </authorList>
    </citation>
    <scope>NUCLEOTIDE SEQUENCE [LARGE SCALE GENOMIC DNA]</scope>
    <source>
        <strain evidence="3 4">TG41884</strain>
    </source>
</reference>
<keyword evidence="2" id="KW-1133">Transmembrane helix</keyword>
<evidence type="ECO:0000313" key="4">
    <source>
        <dbReference type="Proteomes" id="UP000271320"/>
    </source>
</evidence>
<keyword evidence="2" id="KW-0472">Membrane</keyword>
<keyword evidence="1" id="KW-0175">Coiled coil</keyword>
<proteinExistence type="predicted"/>
<dbReference type="RefSeq" id="WP_125530325.1">
    <property type="nucleotide sequence ID" value="NZ_RFEQ01000003.1"/>
</dbReference>
<comment type="caution">
    <text evidence="3">The sequence shown here is derived from an EMBL/GenBank/DDBJ whole genome shotgun (WGS) entry which is preliminary data.</text>
</comment>
<dbReference type="Proteomes" id="UP000271320">
    <property type="component" value="Unassembled WGS sequence"/>
</dbReference>
<feature type="transmembrane region" description="Helical" evidence="2">
    <location>
        <begin position="72"/>
        <end position="93"/>
    </location>
</feature>
<evidence type="ECO:0000313" key="3">
    <source>
        <dbReference type="EMBL" id="RSO53185.1"/>
    </source>
</evidence>
<evidence type="ECO:0008006" key="5">
    <source>
        <dbReference type="Google" id="ProtNLM"/>
    </source>
</evidence>
<feature type="transmembrane region" description="Helical" evidence="2">
    <location>
        <begin position="16"/>
        <end position="33"/>
    </location>
</feature>
<name>A0AB37TAN8_ACIPI</name>
<feature type="coiled-coil region" evidence="1">
    <location>
        <begin position="88"/>
        <end position="143"/>
    </location>
</feature>
<accession>A0AB37TAN8</accession>